<sequence length="262" mass="30253">MLSDQDSGIVYGDSPDGEGREESRRYFAALSDQVVQLLLGAGYPLCEGNVLSSNSEWCRPLSSWQERLGRWFDEPAWEPVRYLLIVADSRCVFGAPELHEELMAYFYRDVIQQPVIVKRMLENTMKHKVLLNVFGQLLREPYGEDAGSLDIKYGAYIPMVNAIRLLAIEANLRETGTLERIRALEEQGLVQRSEAAEWIQTFRLFLRLRMMTTERIENGRFTTNGKLSSRKLTKEMAEELKSGLKVGKKLQRRVYRHTMNRL</sequence>
<dbReference type="CDD" id="cd05401">
    <property type="entry name" value="NT_GlnE_GlnD_like"/>
    <property type="match status" value="1"/>
</dbReference>
<dbReference type="AlphaFoldDB" id="A0A2N5N4X8"/>
<keyword evidence="5" id="KW-1185">Reference proteome</keyword>
<dbReference type="EMBL" id="NFEZ01000004">
    <property type="protein sequence ID" value="PLT45349.1"/>
    <property type="molecule type" value="Genomic_DNA"/>
</dbReference>
<name>A0A2N5N4X8_9BACL</name>
<evidence type="ECO:0000313" key="4">
    <source>
        <dbReference type="EMBL" id="PLT45349.1"/>
    </source>
</evidence>
<dbReference type="InterPro" id="IPR018821">
    <property type="entry name" value="DUF294_put_nucleoTrafse_sb-bd"/>
</dbReference>
<evidence type="ECO:0000256" key="1">
    <source>
        <dbReference type="SAM" id="MobiDB-lite"/>
    </source>
</evidence>
<evidence type="ECO:0000259" key="2">
    <source>
        <dbReference type="Pfam" id="PF03445"/>
    </source>
</evidence>
<dbReference type="InterPro" id="IPR005105">
    <property type="entry name" value="GlnD_Uridyltrans_N"/>
</dbReference>
<dbReference type="Pfam" id="PF10335">
    <property type="entry name" value="DUF294_C"/>
    <property type="match status" value="1"/>
</dbReference>
<feature type="domain" description="DUF294" evidence="3">
    <location>
        <begin position="116"/>
        <end position="257"/>
    </location>
</feature>
<reference evidence="4 5" key="1">
    <citation type="submission" date="2017-05" db="EMBL/GenBank/DDBJ databases">
        <title>Functional genome analysis of Paenibacillus pasadenensis strain R16: insights on endophytic life style and antifungal activity.</title>
        <authorList>
            <person name="Passera A."/>
            <person name="Marcolungo L."/>
            <person name="Casati P."/>
            <person name="Brasca M."/>
            <person name="Quaglino F."/>
            <person name="Delledonne M."/>
        </authorList>
    </citation>
    <scope>NUCLEOTIDE SEQUENCE [LARGE SCALE GENOMIC DNA]</scope>
    <source>
        <strain evidence="4 5">R16</strain>
    </source>
</reference>
<comment type="caution">
    <text evidence="4">The sequence shown here is derived from an EMBL/GenBank/DDBJ whole genome shotgun (WGS) entry which is preliminary data.</text>
</comment>
<organism evidence="4 5">
    <name type="scientific">Paenibacillus pasadenensis</name>
    <dbReference type="NCBI Taxonomy" id="217090"/>
    <lineage>
        <taxon>Bacteria</taxon>
        <taxon>Bacillati</taxon>
        <taxon>Bacillota</taxon>
        <taxon>Bacilli</taxon>
        <taxon>Bacillales</taxon>
        <taxon>Paenibacillaceae</taxon>
        <taxon>Paenibacillus</taxon>
    </lineage>
</organism>
<feature type="region of interest" description="Disordered" evidence="1">
    <location>
        <begin position="1"/>
        <end position="20"/>
    </location>
</feature>
<dbReference type="Pfam" id="PF03445">
    <property type="entry name" value="DUF294"/>
    <property type="match status" value="1"/>
</dbReference>
<protein>
    <submittedName>
        <fullName evidence="4">Putative signal-transduction protein containing cAMP-binding and CBS domain</fullName>
    </submittedName>
</protein>
<dbReference type="GO" id="GO:0008773">
    <property type="term" value="F:[protein-PII] uridylyltransferase activity"/>
    <property type="evidence" value="ECO:0007669"/>
    <property type="project" value="InterPro"/>
</dbReference>
<gene>
    <name evidence="4" type="ORF">B8V81_3780</name>
</gene>
<proteinExistence type="predicted"/>
<evidence type="ECO:0000313" key="5">
    <source>
        <dbReference type="Proteomes" id="UP000234789"/>
    </source>
</evidence>
<accession>A0A2N5N4X8</accession>
<feature type="domain" description="Protein-PII uridylyltransferase N-terminal" evidence="2">
    <location>
        <begin position="2"/>
        <end position="76"/>
    </location>
</feature>
<dbReference type="Proteomes" id="UP000234789">
    <property type="component" value="Unassembled WGS sequence"/>
</dbReference>
<evidence type="ECO:0000259" key="3">
    <source>
        <dbReference type="Pfam" id="PF10335"/>
    </source>
</evidence>